<dbReference type="PROSITE" id="PS00687">
    <property type="entry name" value="ALDEHYDE_DEHYDR_GLU"/>
    <property type="match status" value="1"/>
</dbReference>
<evidence type="ECO:0000256" key="1">
    <source>
        <dbReference type="ARBA" id="ARBA00009986"/>
    </source>
</evidence>
<keyword evidence="7" id="KW-1185">Reference proteome</keyword>
<evidence type="ECO:0000256" key="3">
    <source>
        <dbReference type="PROSITE-ProRule" id="PRU10007"/>
    </source>
</evidence>
<dbReference type="eggNOG" id="COG1012">
    <property type="taxonomic scope" value="Bacteria"/>
</dbReference>
<comment type="similarity">
    <text evidence="1 4">Belongs to the aldehyde dehydrogenase family.</text>
</comment>
<dbReference type="Gene3D" id="3.40.605.10">
    <property type="entry name" value="Aldehyde Dehydrogenase, Chain A, domain 1"/>
    <property type="match status" value="1"/>
</dbReference>
<dbReference type="InterPro" id="IPR050740">
    <property type="entry name" value="Aldehyde_DH_Superfamily"/>
</dbReference>
<gene>
    <name evidence="6" type="ORF">N177_4026</name>
</gene>
<dbReference type="GO" id="GO:0009450">
    <property type="term" value="P:gamma-aminobutyric acid catabolic process"/>
    <property type="evidence" value="ECO:0007669"/>
    <property type="project" value="InterPro"/>
</dbReference>
<dbReference type="SUPFAM" id="SSF53720">
    <property type="entry name" value="ALDH-like"/>
    <property type="match status" value="1"/>
</dbReference>
<dbReference type="InterPro" id="IPR016162">
    <property type="entry name" value="Ald_DH_N"/>
</dbReference>
<dbReference type="InterPro" id="IPR015590">
    <property type="entry name" value="Aldehyde_DH_dom"/>
</dbReference>
<dbReference type="InterPro" id="IPR010102">
    <property type="entry name" value="Succ_semiAld_DH"/>
</dbReference>
<protein>
    <submittedName>
        <fullName evidence="6">Succinate-semialdehyde dehydrogenase [NADP+]</fullName>
        <ecNumber evidence="6">1.2.1.16</ecNumber>
    </submittedName>
</protein>
<dbReference type="EC" id="1.2.1.16" evidence="6"/>
<proteinExistence type="inferred from homology"/>
<dbReference type="STRING" id="631454.N177_4026"/>
<dbReference type="PROSITE" id="PS00070">
    <property type="entry name" value="ALDEHYDE_DEHYDR_CYS"/>
    <property type="match status" value="1"/>
</dbReference>
<comment type="caution">
    <text evidence="6">The sequence shown here is derived from an EMBL/GenBank/DDBJ whole genome shotgun (WGS) entry which is preliminary data.</text>
</comment>
<evidence type="ECO:0000256" key="4">
    <source>
        <dbReference type="RuleBase" id="RU003345"/>
    </source>
</evidence>
<dbReference type="RefSeq" id="WP_023434135.1">
    <property type="nucleotide sequence ID" value="NZ_AWXZ01000040.1"/>
</dbReference>
<dbReference type="Proteomes" id="UP000017819">
    <property type="component" value="Unassembled WGS sequence"/>
</dbReference>
<dbReference type="CDD" id="cd07103">
    <property type="entry name" value="ALDH_F5_SSADH_GabD"/>
    <property type="match status" value="1"/>
</dbReference>
<dbReference type="GO" id="GO:0004777">
    <property type="term" value="F:succinate-semialdehyde dehydrogenase (NAD+) activity"/>
    <property type="evidence" value="ECO:0007669"/>
    <property type="project" value="TreeGrafter"/>
</dbReference>
<feature type="active site" evidence="3">
    <location>
        <position position="259"/>
    </location>
</feature>
<accession>V4RC03</accession>
<dbReference type="FunFam" id="3.40.309.10:FF:000004">
    <property type="entry name" value="Succinate-semialdehyde dehydrogenase I"/>
    <property type="match status" value="1"/>
</dbReference>
<dbReference type="EMBL" id="AWXZ01000040">
    <property type="protein sequence ID" value="ESR22889.1"/>
    <property type="molecule type" value="Genomic_DNA"/>
</dbReference>
<dbReference type="NCBIfam" id="TIGR01780">
    <property type="entry name" value="SSADH"/>
    <property type="match status" value="1"/>
</dbReference>
<reference evidence="6 7" key="1">
    <citation type="journal article" date="2014" name="Genome Announc.">
        <title>Draft Genome Sequence of Lutibaculum baratangense Strain AMV1T, Isolated from a Mud Volcano in Andamans, India.</title>
        <authorList>
            <person name="Singh A."/>
            <person name="Sreenivas A."/>
            <person name="Sathyanarayana Reddy G."/>
            <person name="Pinnaka A.K."/>
            <person name="Shivaji S."/>
        </authorList>
    </citation>
    <scope>NUCLEOTIDE SEQUENCE [LARGE SCALE GENOMIC DNA]</scope>
    <source>
        <strain evidence="6 7">AMV1</strain>
    </source>
</reference>
<dbReference type="Gene3D" id="3.40.309.10">
    <property type="entry name" value="Aldehyde Dehydrogenase, Chain A, domain 2"/>
    <property type="match status" value="1"/>
</dbReference>
<evidence type="ECO:0000259" key="5">
    <source>
        <dbReference type="Pfam" id="PF00171"/>
    </source>
</evidence>
<dbReference type="InterPro" id="IPR016161">
    <property type="entry name" value="Ald_DH/histidinol_DH"/>
</dbReference>
<dbReference type="PATRIC" id="fig|631454.5.peg.3977"/>
<feature type="domain" description="Aldehyde dehydrogenase" evidence="5">
    <location>
        <begin position="30"/>
        <end position="481"/>
    </location>
</feature>
<dbReference type="PANTHER" id="PTHR43353:SF5">
    <property type="entry name" value="SUCCINATE-SEMIALDEHYDE DEHYDROGENASE, MITOCHONDRIAL"/>
    <property type="match status" value="1"/>
</dbReference>
<sequence length="489" mass="52780">MDAWSSISRLKDASLLKSQCYVNGRWVGEGEIAVTNPATGETLASVPRFGGAEAREAIEAAEKAFKPWAKKTAKERSKILRRWYELMMENKEDLAFIMTSEQGKPLTESRGEIDYAANFVEFFAEEAKRIYGDTIPSHKADARIVVGKQPIGVTCAITPWNFPAAMITRKAGPALAAGCTMVVKPATETPLTALALAELAHRAGIPEGVFSVITGKSSEIGAEMTSNPIVKLITFTGSTEVGKKLMEQSASTVKKVALELGGNAPFLVFDDADLDAAVQGAIASKFRNMGQTCVCANRIYVQSGVYEAFAGKLAEAVKKLKVGDGAQEDVQQGPLINEDAVKKVEEHISDATSKGAKVVLGGKRSDLGHSFFQPTVLTDVTPEMVVTREETFGPVAPLFRFETEEEAIELANATQFGLASYFYSRDIGRCWRVAEALEYGIVGINEGLISTEVAPFGGVKESGIGREGSHYGMDEFVEVKYMLMGGLDR</sequence>
<name>V4RC03_9HYPH</name>
<dbReference type="AlphaFoldDB" id="V4RC03"/>
<keyword evidence="2 4" id="KW-0560">Oxidoreductase</keyword>
<evidence type="ECO:0000313" key="6">
    <source>
        <dbReference type="EMBL" id="ESR22889.1"/>
    </source>
</evidence>
<evidence type="ECO:0000313" key="7">
    <source>
        <dbReference type="Proteomes" id="UP000017819"/>
    </source>
</evidence>
<dbReference type="GO" id="GO:0005829">
    <property type="term" value="C:cytosol"/>
    <property type="evidence" value="ECO:0007669"/>
    <property type="project" value="TreeGrafter"/>
</dbReference>
<dbReference type="Pfam" id="PF00171">
    <property type="entry name" value="Aldedh"/>
    <property type="match status" value="1"/>
</dbReference>
<dbReference type="FunFam" id="3.40.605.10:FF:000005">
    <property type="entry name" value="Succinate-semialdehyde dehydrogenase I"/>
    <property type="match status" value="1"/>
</dbReference>
<organism evidence="6 7">
    <name type="scientific">Lutibaculum baratangense AMV1</name>
    <dbReference type="NCBI Taxonomy" id="631454"/>
    <lineage>
        <taxon>Bacteria</taxon>
        <taxon>Pseudomonadati</taxon>
        <taxon>Pseudomonadota</taxon>
        <taxon>Alphaproteobacteria</taxon>
        <taxon>Hyphomicrobiales</taxon>
        <taxon>Tepidamorphaceae</taxon>
        <taxon>Lutibaculum</taxon>
    </lineage>
</organism>
<dbReference type="PANTHER" id="PTHR43353">
    <property type="entry name" value="SUCCINATE-SEMIALDEHYDE DEHYDROGENASE, MITOCHONDRIAL"/>
    <property type="match status" value="1"/>
</dbReference>
<dbReference type="InterPro" id="IPR029510">
    <property type="entry name" value="Ald_DH_CS_GLU"/>
</dbReference>
<dbReference type="InterPro" id="IPR016160">
    <property type="entry name" value="Ald_DH_CS_CYS"/>
</dbReference>
<evidence type="ECO:0000256" key="2">
    <source>
        <dbReference type="ARBA" id="ARBA00023002"/>
    </source>
</evidence>
<dbReference type="InterPro" id="IPR016163">
    <property type="entry name" value="Ald_DH_C"/>
</dbReference>
<dbReference type="OrthoDB" id="9812625at2"/>